<evidence type="ECO:0000256" key="12">
    <source>
        <dbReference type="ARBA" id="ARBA00034430"/>
    </source>
</evidence>
<dbReference type="InterPro" id="IPR010617">
    <property type="entry name" value="TMEM175-like"/>
</dbReference>
<evidence type="ECO:0008006" key="16">
    <source>
        <dbReference type="Google" id="ProtNLM"/>
    </source>
</evidence>
<dbReference type="RefSeq" id="WP_109968717.1">
    <property type="nucleotide sequence ID" value="NZ_CP176093.1"/>
</dbReference>
<dbReference type="Pfam" id="PF06736">
    <property type="entry name" value="TMEM175"/>
    <property type="match status" value="1"/>
</dbReference>
<keyword evidence="3" id="KW-0813">Transport</keyword>
<evidence type="ECO:0000256" key="3">
    <source>
        <dbReference type="ARBA" id="ARBA00022448"/>
    </source>
</evidence>
<keyword evidence="10 13" id="KW-0472">Membrane</keyword>
<protein>
    <recommendedName>
        <fullName evidence="16">DUF1211 domain-containing protein</fullName>
    </recommendedName>
</protein>
<dbReference type="OrthoDB" id="10769at2157"/>
<dbReference type="GO" id="GO:0005267">
    <property type="term" value="F:potassium channel activity"/>
    <property type="evidence" value="ECO:0007669"/>
    <property type="project" value="UniProtKB-KW"/>
</dbReference>
<reference evidence="14 15" key="1">
    <citation type="submission" date="2018-05" db="EMBL/GenBank/DDBJ databases">
        <title>Draft genome of Methanospirillum lacunae Ki8-1.</title>
        <authorList>
            <person name="Dueholm M.S."/>
            <person name="Nielsen P.H."/>
            <person name="Bakmann L.F."/>
            <person name="Otzen D.E."/>
        </authorList>
    </citation>
    <scope>NUCLEOTIDE SEQUENCE [LARGE SCALE GENOMIC DNA]</scope>
    <source>
        <strain evidence="14 15">Ki8-1</strain>
    </source>
</reference>
<comment type="similarity">
    <text evidence="2">Belongs to the TMEM175 family.</text>
</comment>
<evidence type="ECO:0000256" key="2">
    <source>
        <dbReference type="ARBA" id="ARBA00006920"/>
    </source>
</evidence>
<evidence type="ECO:0000313" key="14">
    <source>
        <dbReference type="EMBL" id="PWR72228.1"/>
    </source>
</evidence>
<keyword evidence="4" id="KW-0633">Potassium transport</keyword>
<evidence type="ECO:0000256" key="1">
    <source>
        <dbReference type="ARBA" id="ARBA00004141"/>
    </source>
</evidence>
<evidence type="ECO:0000313" key="15">
    <source>
        <dbReference type="Proteomes" id="UP000245657"/>
    </source>
</evidence>
<comment type="subcellular location">
    <subcellularLocation>
        <location evidence="1">Membrane</location>
        <topology evidence="1">Multi-pass membrane protein</topology>
    </subcellularLocation>
</comment>
<evidence type="ECO:0000256" key="8">
    <source>
        <dbReference type="ARBA" id="ARBA00022989"/>
    </source>
</evidence>
<keyword evidence="15" id="KW-1185">Reference proteome</keyword>
<evidence type="ECO:0000256" key="10">
    <source>
        <dbReference type="ARBA" id="ARBA00023136"/>
    </source>
</evidence>
<feature type="transmembrane region" description="Helical" evidence="13">
    <location>
        <begin position="92"/>
        <end position="110"/>
    </location>
</feature>
<comment type="caution">
    <text evidence="14">The sequence shown here is derived from an EMBL/GenBank/DDBJ whole genome shotgun (WGS) entry which is preliminary data.</text>
</comment>
<comment type="catalytic activity">
    <reaction evidence="12">
        <text>K(+)(in) = K(+)(out)</text>
        <dbReference type="Rhea" id="RHEA:29463"/>
        <dbReference type="ChEBI" id="CHEBI:29103"/>
    </reaction>
</comment>
<organism evidence="14 15">
    <name type="scientific">Methanospirillum lacunae</name>
    <dbReference type="NCBI Taxonomy" id="668570"/>
    <lineage>
        <taxon>Archaea</taxon>
        <taxon>Methanobacteriati</taxon>
        <taxon>Methanobacteriota</taxon>
        <taxon>Stenosarchaea group</taxon>
        <taxon>Methanomicrobia</taxon>
        <taxon>Methanomicrobiales</taxon>
        <taxon>Methanospirillaceae</taxon>
        <taxon>Methanospirillum</taxon>
    </lineage>
</organism>
<dbReference type="PANTHER" id="PTHR31462">
    <property type="entry name" value="ENDOSOMAL/LYSOSOMAL POTASSIUM CHANNEL TMEM175"/>
    <property type="match status" value="1"/>
</dbReference>
<evidence type="ECO:0000256" key="13">
    <source>
        <dbReference type="SAM" id="Phobius"/>
    </source>
</evidence>
<feature type="transmembrane region" description="Helical" evidence="13">
    <location>
        <begin position="55"/>
        <end position="72"/>
    </location>
</feature>
<evidence type="ECO:0000256" key="11">
    <source>
        <dbReference type="ARBA" id="ARBA00023303"/>
    </source>
</evidence>
<dbReference type="EMBL" id="QGMY01000007">
    <property type="protein sequence ID" value="PWR72228.1"/>
    <property type="molecule type" value="Genomic_DNA"/>
</dbReference>
<keyword evidence="9" id="KW-0406">Ion transport</keyword>
<dbReference type="Proteomes" id="UP000245657">
    <property type="component" value="Unassembled WGS sequence"/>
</dbReference>
<dbReference type="GO" id="GO:0015252">
    <property type="term" value="F:proton channel activity"/>
    <property type="evidence" value="ECO:0007669"/>
    <property type="project" value="InterPro"/>
</dbReference>
<keyword evidence="11" id="KW-0407">Ion channel</keyword>
<name>A0A2V2N6W5_9EURY</name>
<sequence length="206" mass="24360">MKRSEYYEEKGLERIINISDAIFAFSLTLLAADLIVPDLTGMNSLQFSEDLMGEIPKFLYFLLTFLITWAYWTKHHRIFRFIKRYDDILIRLNMFFLLFIVLMPFITKVINEHSSIQIAVIIAAIGYAAPGYLASIMWHYASTNYRLIDSNVPYDYIRNTIIENYINPVIFTFSIFLSYIKPVYTLYCWALLFPIGYIAQYRIEKE</sequence>
<keyword evidence="5 13" id="KW-0812">Transmembrane</keyword>
<evidence type="ECO:0000256" key="6">
    <source>
        <dbReference type="ARBA" id="ARBA00022826"/>
    </source>
</evidence>
<dbReference type="AlphaFoldDB" id="A0A2V2N6W5"/>
<accession>A0A2V2N6W5</accession>
<keyword evidence="6" id="KW-0631">Potassium channel</keyword>
<evidence type="ECO:0000256" key="7">
    <source>
        <dbReference type="ARBA" id="ARBA00022958"/>
    </source>
</evidence>
<keyword evidence="7" id="KW-0630">Potassium</keyword>
<feature type="transmembrane region" description="Helical" evidence="13">
    <location>
        <begin position="12"/>
        <end position="35"/>
    </location>
</feature>
<evidence type="ECO:0000256" key="5">
    <source>
        <dbReference type="ARBA" id="ARBA00022692"/>
    </source>
</evidence>
<keyword evidence="8 13" id="KW-1133">Transmembrane helix</keyword>
<evidence type="ECO:0000256" key="9">
    <source>
        <dbReference type="ARBA" id="ARBA00023065"/>
    </source>
</evidence>
<dbReference type="GeneID" id="97547893"/>
<gene>
    <name evidence="14" type="ORF">DK846_09620</name>
</gene>
<evidence type="ECO:0000256" key="4">
    <source>
        <dbReference type="ARBA" id="ARBA00022538"/>
    </source>
</evidence>
<feature type="transmembrane region" description="Helical" evidence="13">
    <location>
        <begin position="116"/>
        <end position="141"/>
    </location>
</feature>
<proteinExistence type="inferred from homology"/>
<feature type="transmembrane region" description="Helical" evidence="13">
    <location>
        <begin position="162"/>
        <end position="180"/>
    </location>
</feature>
<dbReference type="GO" id="GO:0016020">
    <property type="term" value="C:membrane"/>
    <property type="evidence" value="ECO:0007669"/>
    <property type="project" value="UniProtKB-SubCell"/>
</dbReference>
<dbReference type="PANTHER" id="PTHR31462:SF5">
    <property type="entry name" value="ENDOSOMAL_LYSOSOMAL PROTON CHANNEL TMEM175"/>
    <property type="match status" value="1"/>
</dbReference>